<dbReference type="GO" id="GO:0008270">
    <property type="term" value="F:zinc ion binding"/>
    <property type="evidence" value="ECO:0007669"/>
    <property type="project" value="UniProtKB-KW"/>
</dbReference>
<keyword evidence="4 8" id="KW-0863">Zinc-finger</keyword>
<organism evidence="11 12">
    <name type="scientific">Lottia gigantea</name>
    <name type="common">Giant owl limpet</name>
    <dbReference type="NCBI Taxonomy" id="225164"/>
    <lineage>
        <taxon>Eukaryota</taxon>
        <taxon>Metazoa</taxon>
        <taxon>Spiralia</taxon>
        <taxon>Lophotrochozoa</taxon>
        <taxon>Mollusca</taxon>
        <taxon>Gastropoda</taxon>
        <taxon>Patellogastropoda</taxon>
        <taxon>Lottioidea</taxon>
        <taxon>Lottiidae</taxon>
        <taxon>Lottia</taxon>
    </lineage>
</organism>
<dbReference type="SUPFAM" id="SSF57845">
    <property type="entry name" value="B-box zinc-binding domain"/>
    <property type="match status" value="1"/>
</dbReference>
<dbReference type="Pfam" id="PF00643">
    <property type="entry name" value="zf-B_box"/>
    <property type="match status" value="1"/>
</dbReference>
<evidence type="ECO:0000313" key="12">
    <source>
        <dbReference type="Proteomes" id="UP000030746"/>
    </source>
</evidence>
<sequence>METVANTYNSCILCKSSLVDRNSYLMPCIHSVCEACIKLTEKNGAEKNGSGDGNNSPTVITCKDCKEKFQVAEMVENLLTKKPLSEAAVPPAEEVEVHKCTGCDDSIDATSHCEDCEEWLCDQCVFAHKRVKITKDHTITSKSNNNTKDGTSNETATYCKIHRREKYNFFCETCDMLTCRDCQLMEHKEHKYQFLSEAAAVYKNQTESLLNMLHVRRDTLHQSASKIQEKLAYVKSQKDVVRDEVQSQARKLVEHVIEFAKQILQNLNFVCDAAGKRLAQEGAEASSMLLKIDHMATFLKSLKNESNDLSLLYTKKIILKQANHLAQLNLDL</sequence>
<keyword evidence="7" id="KW-0539">Nucleus</keyword>
<dbReference type="InterPro" id="IPR047153">
    <property type="entry name" value="TRIM45/56/19-like"/>
</dbReference>
<dbReference type="SMART" id="SM00336">
    <property type="entry name" value="BBOX"/>
    <property type="match status" value="2"/>
</dbReference>
<dbReference type="SUPFAM" id="SSF57850">
    <property type="entry name" value="RING/U-box"/>
    <property type="match status" value="1"/>
</dbReference>
<evidence type="ECO:0000256" key="4">
    <source>
        <dbReference type="ARBA" id="ARBA00022771"/>
    </source>
</evidence>
<keyword evidence="12" id="KW-1185">Reference proteome</keyword>
<dbReference type="STRING" id="225164.V4C1X1"/>
<dbReference type="PROSITE" id="PS50089">
    <property type="entry name" value="ZF_RING_2"/>
    <property type="match status" value="1"/>
</dbReference>
<dbReference type="PROSITE" id="PS00518">
    <property type="entry name" value="ZF_RING_1"/>
    <property type="match status" value="1"/>
</dbReference>
<evidence type="ECO:0000256" key="7">
    <source>
        <dbReference type="ARBA" id="ARBA00023242"/>
    </source>
</evidence>
<proteinExistence type="predicted"/>
<evidence type="ECO:0000256" key="1">
    <source>
        <dbReference type="ARBA" id="ARBA00004123"/>
    </source>
</evidence>
<dbReference type="Gene3D" id="3.30.160.60">
    <property type="entry name" value="Classic Zinc Finger"/>
    <property type="match status" value="1"/>
</dbReference>
<dbReference type="Gene3D" id="3.30.40.10">
    <property type="entry name" value="Zinc/RING finger domain, C3HC4 (zinc finger)"/>
    <property type="match status" value="1"/>
</dbReference>
<dbReference type="HOGENOM" id="CLU_013137_14_0_1"/>
<dbReference type="InterPro" id="IPR013083">
    <property type="entry name" value="Znf_RING/FYVE/PHD"/>
</dbReference>
<dbReference type="RefSeq" id="XP_009053971.1">
    <property type="nucleotide sequence ID" value="XM_009055723.1"/>
</dbReference>
<evidence type="ECO:0000256" key="2">
    <source>
        <dbReference type="ARBA" id="ARBA00022723"/>
    </source>
</evidence>
<dbReference type="OMA" id="CDENIPA"/>
<dbReference type="KEGG" id="lgi:LOTGIDRAFT_117045"/>
<dbReference type="EMBL" id="KB201656">
    <property type="protein sequence ID" value="ESO95464.1"/>
    <property type="molecule type" value="Genomic_DNA"/>
</dbReference>
<keyword evidence="6" id="KW-0175">Coiled coil</keyword>
<evidence type="ECO:0000256" key="6">
    <source>
        <dbReference type="ARBA" id="ARBA00023054"/>
    </source>
</evidence>
<dbReference type="InterPro" id="IPR017907">
    <property type="entry name" value="Znf_RING_CS"/>
</dbReference>
<dbReference type="GO" id="GO:0061630">
    <property type="term" value="F:ubiquitin protein ligase activity"/>
    <property type="evidence" value="ECO:0007669"/>
    <property type="project" value="TreeGrafter"/>
</dbReference>
<dbReference type="InterPro" id="IPR001841">
    <property type="entry name" value="Znf_RING"/>
</dbReference>
<dbReference type="CDD" id="cd19775">
    <property type="entry name" value="Bbox2_TIF1_C-VI"/>
    <property type="match status" value="1"/>
</dbReference>
<gene>
    <name evidence="11" type="ORF">LOTGIDRAFT_117045</name>
</gene>
<evidence type="ECO:0000259" key="9">
    <source>
        <dbReference type="PROSITE" id="PS50089"/>
    </source>
</evidence>
<feature type="non-terminal residue" evidence="11">
    <location>
        <position position="332"/>
    </location>
</feature>
<keyword evidence="5" id="KW-0862">Zinc</keyword>
<dbReference type="AlphaFoldDB" id="V4C1X1"/>
<dbReference type="OrthoDB" id="6020909at2759"/>
<dbReference type="PANTHER" id="PTHR25462">
    <property type="entry name" value="BONUS, ISOFORM C-RELATED"/>
    <property type="match status" value="1"/>
</dbReference>
<evidence type="ECO:0008006" key="13">
    <source>
        <dbReference type="Google" id="ProtNLM"/>
    </source>
</evidence>
<dbReference type="PANTHER" id="PTHR25462:SF304">
    <property type="entry name" value="BONUS, ISOFORM C"/>
    <property type="match status" value="1"/>
</dbReference>
<evidence type="ECO:0000256" key="5">
    <source>
        <dbReference type="ARBA" id="ARBA00022833"/>
    </source>
</evidence>
<comment type="subcellular location">
    <subcellularLocation>
        <location evidence="1">Nucleus</location>
    </subcellularLocation>
</comment>
<evidence type="ECO:0000256" key="3">
    <source>
        <dbReference type="ARBA" id="ARBA00022737"/>
    </source>
</evidence>
<name>V4C1X1_LOTGI</name>
<dbReference type="FunFam" id="3.30.160.60:FF:000074">
    <property type="entry name" value="Tripartite motif containing 66"/>
    <property type="match status" value="1"/>
</dbReference>
<dbReference type="GO" id="GO:0005634">
    <property type="term" value="C:nucleus"/>
    <property type="evidence" value="ECO:0007669"/>
    <property type="project" value="UniProtKB-SubCell"/>
</dbReference>
<accession>V4C1X1</accession>
<evidence type="ECO:0000259" key="10">
    <source>
        <dbReference type="PROSITE" id="PS50119"/>
    </source>
</evidence>
<keyword evidence="3" id="KW-0677">Repeat</keyword>
<reference evidence="11 12" key="1">
    <citation type="journal article" date="2013" name="Nature">
        <title>Insights into bilaterian evolution from three spiralian genomes.</title>
        <authorList>
            <person name="Simakov O."/>
            <person name="Marletaz F."/>
            <person name="Cho S.J."/>
            <person name="Edsinger-Gonzales E."/>
            <person name="Havlak P."/>
            <person name="Hellsten U."/>
            <person name="Kuo D.H."/>
            <person name="Larsson T."/>
            <person name="Lv J."/>
            <person name="Arendt D."/>
            <person name="Savage R."/>
            <person name="Osoegawa K."/>
            <person name="de Jong P."/>
            <person name="Grimwood J."/>
            <person name="Chapman J.A."/>
            <person name="Shapiro H."/>
            <person name="Aerts A."/>
            <person name="Otillar R.P."/>
            <person name="Terry A.Y."/>
            <person name="Boore J.L."/>
            <person name="Grigoriev I.V."/>
            <person name="Lindberg D.R."/>
            <person name="Seaver E.C."/>
            <person name="Weisblat D.A."/>
            <person name="Putnam N.H."/>
            <person name="Rokhsar D.S."/>
        </authorList>
    </citation>
    <scope>NUCLEOTIDE SEQUENCE [LARGE SCALE GENOMIC DNA]</scope>
</reference>
<keyword evidence="2" id="KW-0479">Metal-binding</keyword>
<dbReference type="GeneID" id="20231441"/>
<evidence type="ECO:0000313" key="11">
    <source>
        <dbReference type="EMBL" id="ESO95464.1"/>
    </source>
</evidence>
<dbReference type="InterPro" id="IPR000315">
    <property type="entry name" value="Znf_B-box"/>
</dbReference>
<dbReference type="CTD" id="20231441"/>
<feature type="domain" description="B box-type" evidence="10">
    <location>
        <begin position="154"/>
        <end position="195"/>
    </location>
</feature>
<dbReference type="Proteomes" id="UP000030746">
    <property type="component" value="Unassembled WGS sequence"/>
</dbReference>
<protein>
    <recommendedName>
        <fullName evidence="13">B box-type domain-containing protein</fullName>
    </recommendedName>
</protein>
<evidence type="ECO:0000256" key="8">
    <source>
        <dbReference type="PROSITE-ProRule" id="PRU00024"/>
    </source>
</evidence>
<dbReference type="PROSITE" id="PS50119">
    <property type="entry name" value="ZF_BBOX"/>
    <property type="match status" value="1"/>
</dbReference>
<feature type="domain" description="RING-type" evidence="9">
    <location>
        <begin position="11"/>
        <end position="66"/>
    </location>
</feature>